<feature type="region of interest" description="Disordered" evidence="1">
    <location>
        <begin position="94"/>
        <end position="140"/>
    </location>
</feature>
<accession>A0A6M2ET94</accession>
<dbReference type="InterPro" id="IPR039615">
    <property type="entry name" value="PKS"/>
</dbReference>
<dbReference type="GO" id="GO:0009638">
    <property type="term" value="P:phototropism"/>
    <property type="evidence" value="ECO:0007669"/>
    <property type="project" value="InterPro"/>
</dbReference>
<organism evidence="2">
    <name type="scientific">Populus davidiana</name>
    <dbReference type="NCBI Taxonomy" id="266767"/>
    <lineage>
        <taxon>Eukaryota</taxon>
        <taxon>Viridiplantae</taxon>
        <taxon>Streptophyta</taxon>
        <taxon>Embryophyta</taxon>
        <taxon>Tracheophyta</taxon>
        <taxon>Spermatophyta</taxon>
        <taxon>Magnoliopsida</taxon>
        <taxon>eudicotyledons</taxon>
        <taxon>Gunneridae</taxon>
        <taxon>Pentapetalae</taxon>
        <taxon>rosids</taxon>
        <taxon>fabids</taxon>
        <taxon>Malpighiales</taxon>
        <taxon>Salicaceae</taxon>
        <taxon>Saliceae</taxon>
        <taxon>Populus</taxon>
    </lineage>
</organism>
<sequence>MDSKSLDLHEASFSSYLTKQEDNFVLKLTDQSVQFTHPAIITSSQEISLPARSERTKAEEGEISVFGAERYFNMKLDDDGPRIVDNINAGKHVHEKEYPVDRQRMRPRSRLGTPSVSSEASWNSQKALLPNPLRNSSPTRHQKVNERWFFSGFACINGSCSDKKSVYTDKNIGHRGITHGKELRRESARNPIGPEGTRKQSQSRLIQVKDEFHSPSFKRTSVGSKRREYFVLPCVNSGVQNLNLKGGDQKKIIEDDPRISLEVFGSHLLKKEDIALNLERKLSVLTWDAIPKSPNLPPTSASSCQMYEDIESDGSSDLFEIENLSGSSHLQPIFTKQTSDGMSSCMMTPTSRYYEPSEGSIEWSVVTASAADFSAVSVEYDEKMVAVGNSIINPGLASTVPGRSRSNGLLGCNSQKAVDVAEAAHKRNDRAKSHSQQLRRTDAPIPVLRNLQAHENMVKDPDFP</sequence>
<feature type="compositionally biased region" description="Polar residues" evidence="1">
    <location>
        <begin position="112"/>
        <end position="126"/>
    </location>
</feature>
<dbReference type="AlphaFoldDB" id="A0A6M2ET94"/>
<feature type="compositionally biased region" description="Basic and acidic residues" evidence="1">
    <location>
        <begin position="94"/>
        <end position="104"/>
    </location>
</feature>
<dbReference type="PANTHER" id="PTHR33781:SF3">
    <property type="entry name" value="PROTEIN PHYTOCHROME KINASE SUBSTRATE 3"/>
    <property type="match status" value="1"/>
</dbReference>
<dbReference type="PANTHER" id="PTHR33781">
    <property type="entry name" value="PROTEIN PHYTOCHROME KINASE SUBSTRATE 1-RELATED"/>
    <property type="match status" value="1"/>
</dbReference>
<protein>
    <submittedName>
        <fullName evidence="2">Uncharacterized protein</fullName>
    </submittedName>
</protein>
<reference evidence="2" key="1">
    <citation type="submission" date="2020-03" db="EMBL/GenBank/DDBJ databases">
        <authorList>
            <person name="Zhang R."/>
        </authorList>
    </citation>
    <scope>NUCLEOTIDE SEQUENCE</scope>
</reference>
<evidence type="ECO:0000256" key="1">
    <source>
        <dbReference type="SAM" id="MobiDB-lite"/>
    </source>
</evidence>
<proteinExistence type="predicted"/>
<name>A0A6M2ET94_9ROSI</name>
<evidence type="ECO:0000313" key="2">
    <source>
        <dbReference type="EMBL" id="NUU88653.1"/>
    </source>
</evidence>
<dbReference type="EMBL" id="GILB01008320">
    <property type="protein sequence ID" value="NUU88653.1"/>
    <property type="molecule type" value="Transcribed_RNA"/>
</dbReference>